<evidence type="ECO:0000256" key="1">
    <source>
        <dbReference type="ARBA" id="ARBA00023172"/>
    </source>
</evidence>
<gene>
    <name evidence="3" type="ORF">MCOR_35861</name>
</gene>
<dbReference type="EMBL" id="CACVKT020006484">
    <property type="protein sequence ID" value="CAC5401809.1"/>
    <property type="molecule type" value="Genomic_DNA"/>
</dbReference>
<dbReference type="PANTHER" id="PTHR34605">
    <property type="entry name" value="PHAGE_INTEGRASE DOMAIN-CONTAINING PROTEIN"/>
    <property type="match status" value="1"/>
</dbReference>
<dbReference type="AlphaFoldDB" id="A0A6J8D1R1"/>
<accession>A0A6J8D1R1</accession>
<evidence type="ECO:0000313" key="3">
    <source>
        <dbReference type="EMBL" id="CAC5401809.1"/>
    </source>
</evidence>
<dbReference type="OrthoDB" id="3254696at2759"/>
<dbReference type="GO" id="GO:0003677">
    <property type="term" value="F:DNA binding"/>
    <property type="evidence" value="ECO:0007669"/>
    <property type="project" value="InterPro"/>
</dbReference>
<dbReference type="SUPFAM" id="SSF56349">
    <property type="entry name" value="DNA breaking-rejoining enzymes"/>
    <property type="match status" value="1"/>
</dbReference>
<sequence length="226" mass="24926">MSVDYQLHKLNHDCCPFKALHDYLIVRKNIFKFQNNSALFIDESGKALEREFFISKLKHLLSICGYNPQSFNGHSFRIGAATTAGKSNIEDHLIKTLDRWNSNIEVLKMQSIGYFCLCICAFVLVQAVQYKQKGYSGYGRRVGYGGGNRYGGGNGYNGGNEYDALTGYNGGSNGYNGGDYVDFAPSENQNGYNGNGGNGNGYEGNGYGERKSYGKSSYGKKRKGGY</sequence>
<feature type="region of interest" description="Disordered" evidence="2">
    <location>
        <begin position="203"/>
        <end position="226"/>
    </location>
</feature>
<dbReference type="InterPro" id="IPR052925">
    <property type="entry name" value="Phage_Integrase-like_Recomb"/>
</dbReference>
<dbReference type="GO" id="GO:0015074">
    <property type="term" value="P:DNA integration"/>
    <property type="evidence" value="ECO:0007669"/>
    <property type="project" value="InterPro"/>
</dbReference>
<dbReference type="PANTHER" id="PTHR34605:SF3">
    <property type="entry name" value="P CELL-TYPE AGGLUTINATION PROTEIN MAP4-LIKE-RELATED"/>
    <property type="match status" value="1"/>
</dbReference>
<keyword evidence="4" id="KW-1185">Reference proteome</keyword>
<keyword evidence="1" id="KW-0233">DNA recombination</keyword>
<organism evidence="3 4">
    <name type="scientific">Mytilus coruscus</name>
    <name type="common">Sea mussel</name>
    <dbReference type="NCBI Taxonomy" id="42192"/>
    <lineage>
        <taxon>Eukaryota</taxon>
        <taxon>Metazoa</taxon>
        <taxon>Spiralia</taxon>
        <taxon>Lophotrochozoa</taxon>
        <taxon>Mollusca</taxon>
        <taxon>Bivalvia</taxon>
        <taxon>Autobranchia</taxon>
        <taxon>Pteriomorphia</taxon>
        <taxon>Mytilida</taxon>
        <taxon>Mytiloidea</taxon>
        <taxon>Mytilidae</taxon>
        <taxon>Mytilinae</taxon>
        <taxon>Mytilus</taxon>
    </lineage>
</organism>
<evidence type="ECO:0008006" key="5">
    <source>
        <dbReference type="Google" id="ProtNLM"/>
    </source>
</evidence>
<dbReference type="InterPro" id="IPR013762">
    <property type="entry name" value="Integrase-like_cat_sf"/>
</dbReference>
<reference evidence="3 4" key="1">
    <citation type="submission" date="2020-06" db="EMBL/GenBank/DDBJ databases">
        <authorList>
            <person name="Li R."/>
            <person name="Bekaert M."/>
        </authorList>
    </citation>
    <scope>NUCLEOTIDE SEQUENCE [LARGE SCALE GENOMIC DNA]</scope>
    <source>
        <strain evidence="4">wild</strain>
    </source>
</reference>
<dbReference type="GO" id="GO:0006310">
    <property type="term" value="P:DNA recombination"/>
    <property type="evidence" value="ECO:0007669"/>
    <property type="project" value="UniProtKB-KW"/>
</dbReference>
<evidence type="ECO:0000256" key="2">
    <source>
        <dbReference type="SAM" id="MobiDB-lite"/>
    </source>
</evidence>
<evidence type="ECO:0000313" key="4">
    <source>
        <dbReference type="Proteomes" id="UP000507470"/>
    </source>
</evidence>
<dbReference type="InterPro" id="IPR011010">
    <property type="entry name" value="DNA_brk_join_enz"/>
</dbReference>
<protein>
    <recommendedName>
        <fullName evidence="5">Tyr recombinase domain-containing protein</fullName>
    </recommendedName>
</protein>
<dbReference type="Gene3D" id="1.10.443.10">
    <property type="entry name" value="Intergrase catalytic core"/>
    <property type="match status" value="1"/>
</dbReference>
<proteinExistence type="predicted"/>
<dbReference type="Proteomes" id="UP000507470">
    <property type="component" value="Unassembled WGS sequence"/>
</dbReference>
<name>A0A6J8D1R1_MYTCO</name>